<reference evidence="3" key="1">
    <citation type="submission" date="2023-08" db="EMBL/GenBank/DDBJ databases">
        <authorList>
            <person name="Audoor S."/>
            <person name="Bilcke G."/>
        </authorList>
    </citation>
    <scope>NUCLEOTIDE SEQUENCE</scope>
</reference>
<comment type="caution">
    <text evidence="3">The sequence shown here is derived from an EMBL/GenBank/DDBJ whole genome shotgun (WGS) entry which is preliminary data.</text>
</comment>
<keyword evidence="2" id="KW-0732">Signal</keyword>
<proteinExistence type="predicted"/>
<evidence type="ECO:0000256" key="2">
    <source>
        <dbReference type="SAM" id="SignalP"/>
    </source>
</evidence>
<evidence type="ECO:0000313" key="4">
    <source>
        <dbReference type="Proteomes" id="UP001295423"/>
    </source>
</evidence>
<evidence type="ECO:0000313" key="3">
    <source>
        <dbReference type="EMBL" id="CAJ1954737.1"/>
    </source>
</evidence>
<feature type="region of interest" description="Disordered" evidence="1">
    <location>
        <begin position="33"/>
        <end position="89"/>
    </location>
</feature>
<name>A0AAD2FWQ2_9STRA</name>
<gene>
    <name evidence="3" type="ORF">CYCCA115_LOCUS15329</name>
</gene>
<feature type="chain" id="PRO_5042279956" evidence="2">
    <location>
        <begin position="20"/>
        <end position="257"/>
    </location>
</feature>
<feature type="compositionally biased region" description="Gly residues" evidence="1">
    <location>
        <begin position="58"/>
        <end position="75"/>
    </location>
</feature>
<evidence type="ECO:0000256" key="1">
    <source>
        <dbReference type="SAM" id="MobiDB-lite"/>
    </source>
</evidence>
<accession>A0AAD2FWQ2</accession>
<dbReference type="AlphaFoldDB" id="A0AAD2FWQ2"/>
<protein>
    <submittedName>
        <fullName evidence="3">Uncharacterized protein</fullName>
    </submittedName>
</protein>
<keyword evidence="4" id="KW-1185">Reference proteome</keyword>
<dbReference type="EMBL" id="CAKOGP040001869">
    <property type="protein sequence ID" value="CAJ1954737.1"/>
    <property type="molecule type" value="Genomic_DNA"/>
</dbReference>
<feature type="signal peptide" evidence="2">
    <location>
        <begin position="1"/>
        <end position="19"/>
    </location>
</feature>
<dbReference type="Proteomes" id="UP001295423">
    <property type="component" value="Unassembled WGS sequence"/>
</dbReference>
<sequence>MYSIKQIFLVLSLISLASAKKGVSTRKAVEVEAHRGLKKSSSSKKSGSSGGFVAPNRGGTGGIVGGSVSGGGGVNRDGTPAGTLLQPPGKPCVPFEDASKFLSAEYPGDAQCRTADAPMGATSACCRVFSFTDANGPQRWLLYDTNNQYRDLLCVCNANTGAASNPVISVPTGGDRGGAIAPPVASPISVPVSAPVVPPTPPGRSVCENPNPTQLDLQSRPGMTACVSSDTCGSGRCCSSNTCVCMPQSFLGNAYCA</sequence>
<organism evidence="3 4">
    <name type="scientific">Cylindrotheca closterium</name>
    <dbReference type="NCBI Taxonomy" id="2856"/>
    <lineage>
        <taxon>Eukaryota</taxon>
        <taxon>Sar</taxon>
        <taxon>Stramenopiles</taxon>
        <taxon>Ochrophyta</taxon>
        <taxon>Bacillariophyta</taxon>
        <taxon>Bacillariophyceae</taxon>
        <taxon>Bacillariophycidae</taxon>
        <taxon>Bacillariales</taxon>
        <taxon>Bacillariaceae</taxon>
        <taxon>Cylindrotheca</taxon>
    </lineage>
</organism>